<dbReference type="EMBL" id="CAMXCT030000145">
    <property type="protein sequence ID" value="CAL4761907.1"/>
    <property type="molecule type" value="Genomic_DNA"/>
</dbReference>
<feature type="region of interest" description="Disordered" evidence="1">
    <location>
        <begin position="369"/>
        <end position="536"/>
    </location>
</feature>
<dbReference type="AlphaFoldDB" id="A0A9P1BKY4"/>
<feature type="compositionally biased region" description="Low complexity" evidence="1">
    <location>
        <begin position="457"/>
        <end position="468"/>
    </location>
</feature>
<name>A0A9P1BKY4_9DINO</name>
<keyword evidence="2" id="KW-0472">Membrane</keyword>
<evidence type="ECO:0000313" key="4">
    <source>
        <dbReference type="EMBL" id="CAL1127970.1"/>
    </source>
</evidence>
<feature type="compositionally biased region" description="Polar residues" evidence="1">
    <location>
        <begin position="418"/>
        <end position="432"/>
    </location>
</feature>
<proteinExistence type="predicted"/>
<sequence>MRLHSDRAREFLAAPLRRWAQSRDIVLTKTAGDDYKANGRCEAELGVTKRAIRTVISAGRFNINLWPLVARHVGERRLRAQLRSCGYPVGDLLKFGTQAFALRKWWQDNHEEWGETRQPVLVLGPDACSTLTSTNYFVQSIDTGKYFFTADVITPDFEATETAVLGEQQVHEGAAPRPIGADNAIYLPERDEVSRPAGMDLQPARRLRGKTKPAMLHRLMRAPIEGEDDPFEYESFLQKVQRNLHMLVMDEMVHIDGTADEQAWCMPVLKEMLVQKAEVEEELIMINRGKKDENLWRLVEVNKAEDDEVFNRIWTVGILPMVLGAIYAGQLVFGAVRCCLRRMQQSNEASSQCNFGKPITKQDVLASSEEEALMSEDEGEPTSLRVSSRSGLRVGRASSSECMSSRSGLHAERAATSGCMTSSSGMQSSAGRGNSGPISMDMTSSSGSHGECLAAGSQITSRSTSTQSGFKQRGGSSITEQRGASSAAGFGAATSPSTASGSASVSEVQRSPKEKDLSNPWNKFQHENRGKGLSKATLAKIYQYEKAKHNKDN</sequence>
<dbReference type="EMBL" id="CAMXCT010000145">
    <property type="protein sequence ID" value="CAI3974595.1"/>
    <property type="molecule type" value="Genomic_DNA"/>
</dbReference>
<keyword evidence="2" id="KW-0812">Transmembrane</keyword>
<keyword evidence="2" id="KW-1133">Transmembrane helix</keyword>
<feature type="compositionally biased region" description="Low complexity" evidence="1">
    <location>
        <begin position="483"/>
        <end position="504"/>
    </location>
</feature>
<evidence type="ECO:0000256" key="2">
    <source>
        <dbReference type="SAM" id="Phobius"/>
    </source>
</evidence>
<evidence type="ECO:0000256" key="1">
    <source>
        <dbReference type="SAM" id="MobiDB-lite"/>
    </source>
</evidence>
<evidence type="ECO:0000313" key="5">
    <source>
        <dbReference type="EMBL" id="CAL4761907.1"/>
    </source>
</evidence>
<evidence type="ECO:0000313" key="6">
    <source>
        <dbReference type="Proteomes" id="UP001152797"/>
    </source>
</evidence>
<gene>
    <name evidence="3" type="ORF">C1SCF055_LOCUS2983</name>
</gene>
<feature type="compositionally biased region" description="Low complexity" evidence="1">
    <location>
        <begin position="383"/>
        <end position="407"/>
    </location>
</feature>
<reference evidence="3" key="1">
    <citation type="submission" date="2022-10" db="EMBL/GenBank/DDBJ databases">
        <authorList>
            <person name="Chen Y."/>
            <person name="Dougan E. K."/>
            <person name="Chan C."/>
            <person name="Rhodes N."/>
            <person name="Thang M."/>
        </authorList>
    </citation>
    <scope>NUCLEOTIDE SEQUENCE</scope>
</reference>
<organism evidence="3">
    <name type="scientific">Cladocopium goreaui</name>
    <dbReference type="NCBI Taxonomy" id="2562237"/>
    <lineage>
        <taxon>Eukaryota</taxon>
        <taxon>Sar</taxon>
        <taxon>Alveolata</taxon>
        <taxon>Dinophyceae</taxon>
        <taxon>Suessiales</taxon>
        <taxon>Symbiodiniaceae</taxon>
        <taxon>Cladocopium</taxon>
    </lineage>
</organism>
<evidence type="ECO:0000313" key="3">
    <source>
        <dbReference type="EMBL" id="CAI3974595.1"/>
    </source>
</evidence>
<accession>A0A9P1BKY4</accession>
<keyword evidence="6" id="KW-1185">Reference proteome</keyword>
<feature type="transmembrane region" description="Helical" evidence="2">
    <location>
        <begin position="313"/>
        <end position="336"/>
    </location>
</feature>
<dbReference type="Proteomes" id="UP001152797">
    <property type="component" value="Unassembled WGS sequence"/>
</dbReference>
<comment type="caution">
    <text evidence="3">The sequence shown here is derived from an EMBL/GenBank/DDBJ whole genome shotgun (WGS) entry which is preliminary data.</text>
</comment>
<protein>
    <submittedName>
        <fullName evidence="5">Copia protein</fullName>
    </submittedName>
</protein>
<dbReference type="EMBL" id="CAMXCT020000145">
    <property type="protein sequence ID" value="CAL1127970.1"/>
    <property type="molecule type" value="Genomic_DNA"/>
</dbReference>
<feature type="compositionally biased region" description="Acidic residues" evidence="1">
    <location>
        <begin position="369"/>
        <end position="380"/>
    </location>
</feature>
<reference evidence="4" key="2">
    <citation type="submission" date="2024-04" db="EMBL/GenBank/DDBJ databases">
        <authorList>
            <person name="Chen Y."/>
            <person name="Shah S."/>
            <person name="Dougan E. K."/>
            <person name="Thang M."/>
            <person name="Chan C."/>
        </authorList>
    </citation>
    <scope>NUCLEOTIDE SEQUENCE [LARGE SCALE GENOMIC DNA]</scope>
</reference>